<feature type="domain" description="Flavodoxin-like" evidence="6">
    <location>
        <begin position="3"/>
        <end position="193"/>
    </location>
</feature>
<evidence type="ECO:0000313" key="8">
    <source>
        <dbReference type="Proteomes" id="UP000094285"/>
    </source>
</evidence>
<evidence type="ECO:0000256" key="2">
    <source>
        <dbReference type="ARBA" id="ARBA00006961"/>
    </source>
</evidence>
<evidence type="ECO:0000259" key="6">
    <source>
        <dbReference type="PROSITE" id="PS50902"/>
    </source>
</evidence>
<dbReference type="STRING" id="984487.A0A1E4SKH4"/>
<dbReference type="InterPro" id="IPR008254">
    <property type="entry name" value="Flavodoxin/NO_synth"/>
</dbReference>
<dbReference type="InterPro" id="IPR029039">
    <property type="entry name" value="Flavoprotein-like_sf"/>
</dbReference>
<dbReference type="AlphaFoldDB" id="A0A1E4SKH4"/>
<keyword evidence="3" id="KW-0843">Virulence</keyword>
<accession>A0A1E4SKH4</accession>
<dbReference type="FunFam" id="3.40.50.360:FF:000001">
    <property type="entry name" value="NAD(P)H dehydrogenase (Quinone) FQR1-like"/>
    <property type="match status" value="1"/>
</dbReference>
<dbReference type="GeneID" id="30983765"/>
<dbReference type="PROSITE" id="PS50902">
    <property type="entry name" value="FLAVODOXIN_LIKE"/>
    <property type="match status" value="1"/>
</dbReference>
<reference evidence="8" key="1">
    <citation type="submission" date="2016-05" db="EMBL/GenBank/DDBJ databases">
        <title>Comparative genomics of biotechnologically important yeasts.</title>
        <authorList>
            <consortium name="DOE Joint Genome Institute"/>
            <person name="Riley R."/>
            <person name="Haridas S."/>
            <person name="Wolfe K.H."/>
            <person name="Lopes M.R."/>
            <person name="Hittinger C.T."/>
            <person name="Goker M."/>
            <person name="Salamov A."/>
            <person name="Wisecaver J."/>
            <person name="Long T.M."/>
            <person name="Aerts A.L."/>
            <person name="Barry K."/>
            <person name="Choi C."/>
            <person name="Clum A."/>
            <person name="Coughlan A.Y."/>
            <person name="Deshpande S."/>
            <person name="Douglass A.P."/>
            <person name="Hanson S.J."/>
            <person name="Klenk H.-P."/>
            <person name="Labutti K."/>
            <person name="Lapidus A."/>
            <person name="Lindquist E."/>
            <person name="Lipzen A."/>
            <person name="Meier-Kolthoff J.P."/>
            <person name="Ohm R.A."/>
            <person name="Otillar R.P."/>
            <person name="Pangilinan J."/>
            <person name="Peng Y."/>
            <person name="Rokas A."/>
            <person name="Rosa C.A."/>
            <person name="Scheuner C."/>
            <person name="Sibirny A.A."/>
            <person name="Slot J.C."/>
            <person name="Stielow J.B."/>
            <person name="Sun H."/>
            <person name="Kurtzman C.P."/>
            <person name="Blackwell M."/>
            <person name="Grigoriev I.V."/>
            <person name="Jeffries T.W."/>
        </authorList>
    </citation>
    <scope>NUCLEOTIDE SEQUENCE [LARGE SCALE GENOMIC DNA]</scope>
    <source>
        <strain evidence="8">NRRL Y-17324</strain>
    </source>
</reference>
<dbReference type="Proteomes" id="UP000094285">
    <property type="component" value="Unassembled WGS sequence"/>
</dbReference>
<feature type="compositionally biased region" description="Polar residues" evidence="5">
    <location>
        <begin position="227"/>
        <end position="238"/>
    </location>
</feature>
<dbReference type="InterPro" id="IPR010089">
    <property type="entry name" value="Flavoprotein_WrbA-like"/>
</dbReference>
<dbReference type="GO" id="GO:0003955">
    <property type="term" value="F:NAD(P)H dehydrogenase (quinone) activity"/>
    <property type="evidence" value="ECO:0007669"/>
    <property type="project" value="InterPro"/>
</dbReference>
<dbReference type="GO" id="GO:0005886">
    <property type="term" value="C:plasma membrane"/>
    <property type="evidence" value="ECO:0007669"/>
    <property type="project" value="UniProtKB-SubCell"/>
</dbReference>
<dbReference type="EMBL" id="KV453911">
    <property type="protein sequence ID" value="ODV80015.1"/>
    <property type="molecule type" value="Genomic_DNA"/>
</dbReference>
<dbReference type="GO" id="GO:0010181">
    <property type="term" value="F:FMN binding"/>
    <property type="evidence" value="ECO:0007669"/>
    <property type="project" value="InterPro"/>
</dbReference>
<dbReference type="NCBIfam" id="NF002999">
    <property type="entry name" value="PRK03767.1"/>
    <property type="match status" value="1"/>
</dbReference>
<dbReference type="Gene3D" id="3.40.50.360">
    <property type="match status" value="1"/>
</dbReference>
<comment type="subcellular location">
    <subcellularLocation>
        <location evidence="1">Cell membrane</location>
        <topology evidence="1">Peripheral membrane protein</topology>
    </subcellularLocation>
</comment>
<sequence length="256" mass="26569">MKIAIIQYSTYGHITALASAIKEGVEASGVASQVDILQVPETLSAEVLQKLHAPPKPADIKVASAELLAQYDAFLLGVPTRFGTVPAQWLAFWDTTGGLWASGALHGKPAGIFVSTGTVGGGQESTVRTLLSTLVHHGMPYVPLGYVNSPGLFDMSEVHSGTSYGSGTYAGANGSRKPSAIELKVAQTHGESFAKTAAKFYAPSDANSTSSSSLEDPKKAIGAKKTGSVQRAAQSGKTSVRAEKAEKSGCLKCVIM</sequence>
<dbReference type="GO" id="GO:0160020">
    <property type="term" value="P:positive regulation of ferroptosis"/>
    <property type="evidence" value="ECO:0007669"/>
    <property type="project" value="EnsemblFungi"/>
</dbReference>
<dbReference type="NCBIfam" id="TIGR01755">
    <property type="entry name" value="flav_wrbA"/>
    <property type="match status" value="1"/>
</dbReference>
<proteinExistence type="inferred from homology"/>
<dbReference type="OrthoDB" id="504689at2759"/>
<comment type="similarity">
    <text evidence="2">Belongs to the WrbA family.</text>
</comment>
<evidence type="ECO:0000256" key="5">
    <source>
        <dbReference type="SAM" id="MobiDB-lite"/>
    </source>
</evidence>
<gene>
    <name evidence="7" type="ORF">CANTADRAFT_48834</name>
</gene>
<dbReference type="RefSeq" id="XP_020065137.1">
    <property type="nucleotide sequence ID" value="XM_020209629.1"/>
</dbReference>
<dbReference type="PANTHER" id="PTHR30546:SF23">
    <property type="entry name" value="FLAVOPROTEIN-LIKE PROTEIN YCP4-RELATED"/>
    <property type="match status" value="1"/>
</dbReference>
<dbReference type="PANTHER" id="PTHR30546">
    <property type="entry name" value="FLAVODOXIN-RELATED PROTEIN WRBA-RELATED"/>
    <property type="match status" value="1"/>
</dbReference>
<evidence type="ECO:0000256" key="1">
    <source>
        <dbReference type="ARBA" id="ARBA00004202"/>
    </source>
</evidence>
<keyword evidence="8" id="KW-1185">Reference proteome</keyword>
<protein>
    <submittedName>
        <fullName evidence="7">Flavo protein WrbA</fullName>
    </submittedName>
</protein>
<dbReference type="GO" id="GO:0034599">
    <property type="term" value="P:cellular response to oxidative stress"/>
    <property type="evidence" value="ECO:0007669"/>
    <property type="project" value="UniProtKB-ARBA"/>
</dbReference>
<evidence type="ECO:0000256" key="4">
    <source>
        <dbReference type="ARBA" id="ARBA00053955"/>
    </source>
</evidence>
<comment type="function">
    <text evidence="4">Flavodoxin-like protein (FLP) that plays a role in cell wall integrity, oxidative stress protection and virulence. FLPs act as NAD(P)H quinone oxidoreductases. Reduces ubiquinone (coenzyme Q), enabling it to serve as an antioxidant in the membrane.</text>
</comment>
<dbReference type="GO" id="GO:0032126">
    <property type="term" value="C:eisosome"/>
    <property type="evidence" value="ECO:0007669"/>
    <property type="project" value="EnsemblFungi"/>
</dbReference>
<dbReference type="InterPro" id="IPR005025">
    <property type="entry name" value="FMN_Rdtase-like_dom"/>
</dbReference>
<feature type="region of interest" description="Disordered" evidence="5">
    <location>
        <begin position="205"/>
        <end position="248"/>
    </location>
</feature>
<evidence type="ECO:0000256" key="3">
    <source>
        <dbReference type="ARBA" id="ARBA00023026"/>
    </source>
</evidence>
<dbReference type="Pfam" id="PF03358">
    <property type="entry name" value="FMN_red"/>
    <property type="match status" value="1"/>
</dbReference>
<dbReference type="GO" id="GO:0005737">
    <property type="term" value="C:cytoplasm"/>
    <property type="evidence" value="ECO:0007669"/>
    <property type="project" value="EnsemblFungi"/>
</dbReference>
<evidence type="ECO:0000313" key="7">
    <source>
        <dbReference type="EMBL" id="ODV80015.1"/>
    </source>
</evidence>
<name>A0A1E4SKH4_9ASCO</name>
<dbReference type="SUPFAM" id="SSF52218">
    <property type="entry name" value="Flavoproteins"/>
    <property type="match status" value="1"/>
</dbReference>
<organism evidence="7 8">
    <name type="scientific">Suhomyces tanzawaensis NRRL Y-17324</name>
    <dbReference type="NCBI Taxonomy" id="984487"/>
    <lineage>
        <taxon>Eukaryota</taxon>
        <taxon>Fungi</taxon>
        <taxon>Dikarya</taxon>
        <taxon>Ascomycota</taxon>
        <taxon>Saccharomycotina</taxon>
        <taxon>Pichiomycetes</taxon>
        <taxon>Debaryomycetaceae</taxon>
        <taxon>Suhomyces</taxon>
    </lineage>
</organism>